<evidence type="ECO:0000256" key="2">
    <source>
        <dbReference type="ARBA" id="ARBA00023136"/>
    </source>
</evidence>
<evidence type="ECO:0008006" key="7">
    <source>
        <dbReference type="Google" id="ProtNLM"/>
    </source>
</evidence>
<dbReference type="AlphaFoldDB" id="A0A6G9YSY1"/>
<dbReference type="Proteomes" id="UP000503540">
    <property type="component" value="Chromosome"/>
</dbReference>
<comment type="subcellular location">
    <subcellularLocation>
        <location evidence="1">Membrane</location>
    </subcellularLocation>
</comment>
<keyword evidence="4" id="KW-1133">Transmembrane helix</keyword>
<keyword evidence="2 4" id="KW-0472">Membrane</keyword>
<feature type="compositionally biased region" description="Basic and acidic residues" evidence="3">
    <location>
        <begin position="1"/>
        <end position="22"/>
    </location>
</feature>
<feature type="compositionally biased region" description="Pro residues" evidence="3">
    <location>
        <begin position="221"/>
        <end position="236"/>
    </location>
</feature>
<keyword evidence="6" id="KW-1185">Reference proteome</keyword>
<dbReference type="PANTHER" id="PTHR37042">
    <property type="entry name" value="OUTER MEMBRANE PROTEIN RV1973"/>
    <property type="match status" value="1"/>
</dbReference>
<sequence>MSIDITKESDSQPRQTSADERPAGLAKSTNEQVGTGKARTIAFVVSSTALVVALAAAAWFGVGWVRAAYFTDGPRAQAREAALDGARQAALNMTTTNLDDVPGSSALQRSSMTGALLDSATKNQQQIEAMMTSAGVQVNSKVVGSSLTELDSELDRASAIVVLRVTETKKDHSQPPDNYRYTWSLNMAKVGDVWKAEQVASLEQPVELGSDTQAPANPAAPQTPAPPAQPTPKPGS</sequence>
<protein>
    <recommendedName>
        <fullName evidence="7">Mammalian cell entry protein</fullName>
    </recommendedName>
</protein>
<evidence type="ECO:0000313" key="6">
    <source>
        <dbReference type="Proteomes" id="UP000503540"/>
    </source>
</evidence>
<evidence type="ECO:0000256" key="4">
    <source>
        <dbReference type="SAM" id="Phobius"/>
    </source>
</evidence>
<dbReference type="GO" id="GO:0016020">
    <property type="term" value="C:membrane"/>
    <property type="evidence" value="ECO:0007669"/>
    <property type="project" value="UniProtKB-SubCell"/>
</dbReference>
<feature type="region of interest" description="Disordered" evidence="3">
    <location>
        <begin position="204"/>
        <end position="236"/>
    </location>
</feature>
<keyword evidence="4" id="KW-0812">Transmembrane</keyword>
<dbReference type="KEGG" id="nah:F5544_40895"/>
<dbReference type="RefSeq" id="WP_167478153.1">
    <property type="nucleotide sequence ID" value="NZ_CP046172.1"/>
</dbReference>
<feature type="region of interest" description="Disordered" evidence="3">
    <location>
        <begin position="1"/>
        <end position="31"/>
    </location>
</feature>
<evidence type="ECO:0000256" key="1">
    <source>
        <dbReference type="ARBA" id="ARBA00004370"/>
    </source>
</evidence>
<name>A0A6G9YSY1_9NOCA</name>
<accession>A0A6G9YSY1</accession>
<reference evidence="5 6" key="1">
    <citation type="journal article" date="2019" name="ACS Chem. Biol.">
        <title>Identification and Mobilization of a Cryptic Antibiotic Biosynthesis Gene Locus from a Human-Pathogenic Nocardia Isolate.</title>
        <authorList>
            <person name="Herisse M."/>
            <person name="Ishida K."/>
            <person name="Porter J.L."/>
            <person name="Howden B."/>
            <person name="Hertweck C."/>
            <person name="Stinear T.P."/>
            <person name="Pidot S.J."/>
        </authorList>
    </citation>
    <scope>NUCLEOTIDE SEQUENCE [LARGE SCALE GENOMIC DNA]</scope>
    <source>
        <strain evidence="5 6">AUSMDU00012717</strain>
    </source>
</reference>
<evidence type="ECO:0000256" key="3">
    <source>
        <dbReference type="SAM" id="MobiDB-lite"/>
    </source>
</evidence>
<evidence type="ECO:0000313" key="5">
    <source>
        <dbReference type="EMBL" id="QIS15993.1"/>
    </source>
</evidence>
<dbReference type="PANTHER" id="PTHR37042:SF4">
    <property type="entry name" value="OUTER MEMBRANE PROTEIN RV1973"/>
    <property type="match status" value="1"/>
</dbReference>
<feature type="transmembrane region" description="Helical" evidence="4">
    <location>
        <begin position="41"/>
        <end position="65"/>
    </location>
</feature>
<organism evidence="5 6">
    <name type="scientific">Nocardia arthritidis</name>
    <dbReference type="NCBI Taxonomy" id="228602"/>
    <lineage>
        <taxon>Bacteria</taxon>
        <taxon>Bacillati</taxon>
        <taxon>Actinomycetota</taxon>
        <taxon>Actinomycetes</taxon>
        <taxon>Mycobacteriales</taxon>
        <taxon>Nocardiaceae</taxon>
        <taxon>Nocardia</taxon>
    </lineage>
</organism>
<proteinExistence type="predicted"/>
<gene>
    <name evidence="5" type="ORF">F5544_40895</name>
</gene>
<dbReference type="EMBL" id="CP046172">
    <property type="protein sequence ID" value="QIS15993.1"/>
    <property type="molecule type" value="Genomic_DNA"/>
</dbReference>